<feature type="transmembrane region" description="Helical" evidence="5">
    <location>
        <begin position="127"/>
        <end position="147"/>
    </location>
</feature>
<dbReference type="OrthoDB" id="9846583at2"/>
<evidence type="ECO:0000259" key="6">
    <source>
        <dbReference type="Pfam" id="PF04932"/>
    </source>
</evidence>
<dbReference type="EMBL" id="NGKC01000008">
    <property type="protein sequence ID" value="RSU11473.1"/>
    <property type="molecule type" value="Genomic_DNA"/>
</dbReference>
<feature type="transmembrane region" description="Helical" evidence="5">
    <location>
        <begin position="43"/>
        <end position="61"/>
    </location>
</feature>
<name>A0A430ATU5_9ENTE</name>
<feature type="domain" description="O-antigen ligase-related" evidence="6">
    <location>
        <begin position="198"/>
        <end position="314"/>
    </location>
</feature>
<evidence type="ECO:0000256" key="5">
    <source>
        <dbReference type="SAM" id="Phobius"/>
    </source>
</evidence>
<evidence type="ECO:0000256" key="1">
    <source>
        <dbReference type="ARBA" id="ARBA00004141"/>
    </source>
</evidence>
<keyword evidence="8" id="KW-1185">Reference proteome</keyword>
<keyword evidence="4 5" id="KW-0472">Membrane</keyword>
<feature type="transmembrane region" description="Helical" evidence="5">
    <location>
        <begin position="240"/>
        <end position="267"/>
    </location>
</feature>
<dbReference type="InterPro" id="IPR051533">
    <property type="entry name" value="WaaL-like"/>
</dbReference>
<feature type="transmembrane region" description="Helical" evidence="5">
    <location>
        <begin position="197"/>
        <end position="228"/>
    </location>
</feature>
<feature type="transmembrane region" description="Helical" evidence="5">
    <location>
        <begin position="313"/>
        <end position="332"/>
    </location>
</feature>
<dbReference type="GO" id="GO:0016020">
    <property type="term" value="C:membrane"/>
    <property type="evidence" value="ECO:0007669"/>
    <property type="project" value="UniProtKB-SubCell"/>
</dbReference>
<keyword evidence="2 5" id="KW-0812">Transmembrane</keyword>
<comment type="subcellular location">
    <subcellularLocation>
        <location evidence="1">Membrane</location>
        <topology evidence="1">Multi-pass membrane protein</topology>
    </subcellularLocation>
</comment>
<feature type="transmembrane region" description="Helical" evidence="5">
    <location>
        <begin position="173"/>
        <end position="190"/>
    </location>
</feature>
<evidence type="ECO:0000313" key="7">
    <source>
        <dbReference type="EMBL" id="RSU11473.1"/>
    </source>
</evidence>
<reference evidence="7 8" key="1">
    <citation type="submission" date="2017-05" db="EMBL/GenBank/DDBJ databases">
        <title>Vagococcus spp. assemblies.</title>
        <authorList>
            <person name="Gulvik C.A."/>
        </authorList>
    </citation>
    <scope>NUCLEOTIDE SEQUENCE [LARGE SCALE GENOMIC DNA]</scope>
    <source>
        <strain evidence="7 8">LMG 24798</strain>
    </source>
</reference>
<evidence type="ECO:0000313" key="8">
    <source>
        <dbReference type="Proteomes" id="UP000286773"/>
    </source>
</evidence>
<proteinExistence type="predicted"/>
<sequence length="399" mass="46371">MKMNVKMFKIQRNKSKALFPLCLLLFVISLGKAIRIPLGEVSYNLTYIEIVMPFLFLYLLIKHRKIYLTYYDKLIMFLFSIIIVVNVVQPFFYGDFSMLMGFIIYSYGLLAYLIMVLLRTHITEKDIIISVRLFSLSIFFQLIVVYLKNSTLIFNSFSYYQIKDSIELSFGKSNYIAIFAAFILLLELWLKKEKWQIFSFLGGISLLLTLSKGAILTCISVILLASVFQIIRQRSSMKKILKLILILGLILLIFRQTYLGAIFFDVLKSGYLAGREEIFSENISVIKNNLVFGTGFSNDNNPHNYIIKALRDYGVFFGTLNICLLLFPLSRIKIVMNNESSEMQNAVFFSMFYLLIHTLMEIFFSTPESLIFFSMFLFILNNFTKDLELKNECFDCAKL</sequence>
<feature type="transmembrane region" description="Helical" evidence="5">
    <location>
        <begin position="98"/>
        <end position="118"/>
    </location>
</feature>
<dbReference type="InterPro" id="IPR007016">
    <property type="entry name" value="O-antigen_ligase-rel_domated"/>
</dbReference>
<evidence type="ECO:0000256" key="4">
    <source>
        <dbReference type="ARBA" id="ARBA00023136"/>
    </source>
</evidence>
<feature type="transmembrane region" description="Helical" evidence="5">
    <location>
        <begin position="352"/>
        <end position="380"/>
    </location>
</feature>
<keyword evidence="3 5" id="KW-1133">Transmembrane helix</keyword>
<dbReference type="PANTHER" id="PTHR37422:SF13">
    <property type="entry name" value="LIPOPOLYSACCHARIDE BIOSYNTHESIS PROTEIN PA4999-RELATED"/>
    <property type="match status" value="1"/>
</dbReference>
<feature type="transmembrane region" description="Helical" evidence="5">
    <location>
        <begin position="73"/>
        <end position="92"/>
    </location>
</feature>
<protein>
    <recommendedName>
        <fullName evidence="6">O-antigen ligase-related domain-containing protein</fullName>
    </recommendedName>
</protein>
<evidence type="ECO:0000256" key="3">
    <source>
        <dbReference type="ARBA" id="ARBA00022989"/>
    </source>
</evidence>
<evidence type="ECO:0000256" key="2">
    <source>
        <dbReference type="ARBA" id="ARBA00022692"/>
    </source>
</evidence>
<dbReference type="Pfam" id="PF04932">
    <property type="entry name" value="Wzy_C"/>
    <property type="match status" value="1"/>
</dbReference>
<accession>A0A430ATU5</accession>
<organism evidence="7 8">
    <name type="scientific">Vagococcus acidifermentans</name>
    <dbReference type="NCBI Taxonomy" id="564710"/>
    <lineage>
        <taxon>Bacteria</taxon>
        <taxon>Bacillati</taxon>
        <taxon>Bacillota</taxon>
        <taxon>Bacilli</taxon>
        <taxon>Lactobacillales</taxon>
        <taxon>Enterococcaceae</taxon>
        <taxon>Vagococcus</taxon>
    </lineage>
</organism>
<gene>
    <name evidence="7" type="ORF">CBF27_08230</name>
</gene>
<dbReference type="AlphaFoldDB" id="A0A430ATU5"/>
<dbReference type="Proteomes" id="UP000286773">
    <property type="component" value="Unassembled WGS sequence"/>
</dbReference>
<dbReference type="PANTHER" id="PTHR37422">
    <property type="entry name" value="TEICHURONIC ACID BIOSYNTHESIS PROTEIN TUAE"/>
    <property type="match status" value="1"/>
</dbReference>
<comment type="caution">
    <text evidence="7">The sequence shown here is derived from an EMBL/GenBank/DDBJ whole genome shotgun (WGS) entry which is preliminary data.</text>
</comment>